<organism evidence="3 4">
    <name type="scientific">Vitrella brassicaformis (strain CCMP3155)</name>
    <dbReference type="NCBI Taxonomy" id="1169540"/>
    <lineage>
        <taxon>Eukaryota</taxon>
        <taxon>Sar</taxon>
        <taxon>Alveolata</taxon>
        <taxon>Colpodellida</taxon>
        <taxon>Vitrellaceae</taxon>
        <taxon>Vitrella</taxon>
    </lineage>
</organism>
<feature type="domain" description="NAD-dependent epimerase/dehydratase" evidence="2">
    <location>
        <begin position="58"/>
        <end position="275"/>
    </location>
</feature>
<reference evidence="3 4" key="1">
    <citation type="submission" date="2014-11" db="EMBL/GenBank/DDBJ databases">
        <authorList>
            <person name="Zhu J."/>
            <person name="Qi W."/>
            <person name="Song R."/>
        </authorList>
    </citation>
    <scope>NUCLEOTIDE SEQUENCE [LARGE SCALE GENOMIC DNA]</scope>
</reference>
<dbReference type="PANTHER" id="PTHR43725">
    <property type="entry name" value="UDP-GLUCOSE 4-EPIMERASE"/>
    <property type="match status" value="1"/>
</dbReference>
<dbReference type="GO" id="GO:0003978">
    <property type="term" value="F:UDP-glucose 4-epimerase activity"/>
    <property type="evidence" value="ECO:0007669"/>
    <property type="project" value="TreeGrafter"/>
</dbReference>
<dbReference type="VEuPathDB" id="CryptoDB:Vbra_9916"/>
<dbReference type="GO" id="GO:0005996">
    <property type="term" value="P:monosaccharide metabolic process"/>
    <property type="evidence" value="ECO:0007669"/>
    <property type="project" value="TreeGrafter"/>
</dbReference>
<protein>
    <recommendedName>
        <fullName evidence="2">NAD-dependent epimerase/dehydratase domain-containing protein</fullName>
    </recommendedName>
</protein>
<dbReference type="STRING" id="1169540.A0A0G4GEP5"/>
<dbReference type="GO" id="GO:0005829">
    <property type="term" value="C:cytosol"/>
    <property type="evidence" value="ECO:0007669"/>
    <property type="project" value="TreeGrafter"/>
</dbReference>
<dbReference type="PANTHER" id="PTHR43725:SF8">
    <property type="entry name" value="CHLOROPLAST STEM-LOOP BINDING PROTEIN OF 41 KDA B, CHLOROPLASTIC"/>
    <property type="match status" value="1"/>
</dbReference>
<dbReference type="CDD" id="cd05265">
    <property type="entry name" value="SDR_a1"/>
    <property type="match status" value="1"/>
</dbReference>
<evidence type="ECO:0000259" key="2">
    <source>
        <dbReference type="Pfam" id="PF01370"/>
    </source>
</evidence>
<dbReference type="EMBL" id="CDMY01000645">
    <property type="protein sequence ID" value="CEM27831.1"/>
    <property type="molecule type" value="Genomic_DNA"/>
</dbReference>
<dbReference type="OMA" id="HFVYMSS"/>
<accession>A0A0G4GEP5</accession>
<evidence type="ECO:0000313" key="4">
    <source>
        <dbReference type="Proteomes" id="UP000041254"/>
    </source>
</evidence>
<evidence type="ECO:0000313" key="3">
    <source>
        <dbReference type="EMBL" id="CEM27831.1"/>
    </source>
</evidence>
<feature type="signal peptide" evidence="1">
    <location>
        <begin position="1"/>
        <end position="23"/>
    </location>
</feature>
<dbReference type="OrthoDB" id="419598at2759"/>
<feature type="chain" id="PRO_5005189897" description="NAD-dependent epimerase/dehydratase domain-containing protein" evidence="1">
    <location>
        <begin position="24"/>
        <end position="389"/>
    </location>
</feature>
<dbReference type="Gene3D" id="3.40.50.720">
    <property type="entry name" value="NAD(P)-binding Rossmann-like Domain"/>
    <property type="match status" value="1"/>
</dbReference>
<dbReference type="Pfam" id="PF01370">
    <property type="entry name" value="Epimerase"/>
    <property type="match status" value="1"/>
</dbReference>
<dbReference type="InterPro" id="IPR036291">
    <property type="entry name" value="NAD(P)-bd_dom_sf"/>
</dbReference>
<name>A0A0G4GEP5_VITBC</name>
<dbReference type="PhylomeDB" id="A0A0G4GEP5"/>
<dbReference type="AlphaFoldDB" id="A0A0G4GEP5"/>
<dbReference type="SUPFAM" id="SSF51735">
    <property type="entry name" value="NAD(P)-binding Rossmann-fold domains"/>
    <property type="match status" value="1"/>
</dbReference>
<dbReference type="InParanoid" id="A0A0G4GEP5"/>
<proteinExistence type="predicted"/>
<dbReference type="Proteomes" id="UP000041254">
    <property type="component" value="Unassembled WGS sequence"/>
</dbReference>
<keyword evidence="4" id="KW-1185">Reference proteome</keyword>
<gene>
    <name evidence="3" type="ORF">Vbra_9916</name>
</gene>
<keyword evidence="1" id="KW-0732">Signal</keyword>
<evidence type="ECO:0000256" key="1">
    <source>
        <dbReference type="SAM" id="SignalP"/>
    </source>
</evidence>
<dbReference type="InterPro" id="IPR001509">
    <property type="entry name" value="Epimerase_deHydtase"/>
</dbReference>
<sequence length="389" mass="43967">MKSVAALWSMALCGHWLCGSSLAFLPPSPLSSSPLHRLRAKHRPSATLRMAADQPMKVLLIGGSRFSGLYLWRELLDRGHDVTVFNRGKTALRPIPGESASEFERRKSSTKFVTGDRKNLADLRQVASMQFDAIFDMNGREVDETKMLVDLFPNRLKHYVYMSSAGVYLKSDEMPHREGDAVDPKCRHKGKLDSEEYLRSINAPWTSIRPTYIYGPLNYNPVEEYFFERLAQNRPVCIPGHGQHLTGLGHVRDLARQFANVLGRPHAVGKTYNAGGLEAVTFDGVARLCAAAMGKDPSRVELVHYNPKDLDFGKKKAFPFRPQHFFTSIENAIRDLDWLPDYDNLEGLRDSYQNDFVIKQREGKLKNDFETDDIVLAAAKRDTRVPTLA</sequence>